<proteinExistence type="predicted"/>
<dbReference type="RefSeq" id="WP_236984327.1">
    <property type="nucleotide sequence ID" value="NZ_AP023086.1"/>
</dbReference>
<keyword evidence="3" id="KW-1185">Reference proteome</keyword>
<dbReference type="EMBL" id="AP023086">
    <property type="protein sequence ID" value="BCD99247.1"/>
    <property type="molecule type" value="Genomic_DNA"/>
</dbReference>
<keyword evidence="1" id="KW-0732">Signal</keyword>
<evidence type="ECO:0000313" key="3">
    <source>
        <dbReference type="Proteomes" id="UP001320119"/>
    </source>
</evidence>
<feature type="chain" id="PRO_5043041200" evidence="1">
    <location>
        <begin position="24"/>
        <end position="97"/>
    </location>
</feature>
<name>A0AAN1WKG9_9GAMM</name>
<reference evidence="2 3" key="1">
    <citation type="journal article" date="2022" name="IScience">
        <title>An ultrasensitive nanofiber-based assay for enzymatic hydrolysis and deep-sea microbial degradation of cellulose.</title>
        <authorList>
            <person name="Tsudome M."/>
            <person name="Tachioka M."/>
            <person name="Miyazaki M."/>
            <person name="Uchimura K."/>
            <person name="Tsuda M."/>
            <person name="Takaki Y."/>
            <person name="Deguchi S."/>
        </authorList>
    </citation>
    <scope>NUCLEOTIDE SEQUENCE [LARGE SCALE GENOMIC DNA]</scope>
    <source>
        <strain evidence="2 3">GE09</strain>
    </source>
</reference>
<dbReference type="Proteomes" id="UP001320119">
    <property type="component" value="Chromosome"/>
</dbReference>
<evidence type="ECO:0000313" key="2">
    <source>
        <dbReference type="EMBL" id="BCD99247.1"/>
    </source>
</evidence>
<protein>
    <submittedName>
        <fullName evidence="2">Uncharacterized protein</fullName>
    </submittedName>
</protein>
<accession>A0AAN1WKG9</accession>
<sequence length="97" mass="10748">MKKILPSLYFALCAAPLAMTANAGNSDTADQSMELAEAFDVIQEYRELRESCAIGTYEQRRRCVGELSEANTLYREAKDVIAKQKLSTSDSTLASYN</sequence>
<dbReference type="AlphaFoldDB" id="A0AAN1WKG9"/>
<gene>
    <name evidence="2" type="ORF">MARGE09_P3448</name>
</gene>
<dbReference type="KEGG" id="marq:MARGE09_P3448"/>
<feature type="signal peptide" evidence="1">
    <location>
        <begin position="1"/>
        <end position="23"/>
    </location>
</feature>
<organism evidence="2 3">
    <name type="scientific">Marinagarivorans cellulosilyticus</name>
    <dbReference type="NCBI Taxonomy" id="2721545"/>
    <lineage>
        <taxon>Bacteria</taxon>
        <taxon>Pseudomonadati</taxon>
        <taxon>Pseudomonadota</taxon>
        <taxon>Gammaproteobacteria</taxon>
        <taxon>Cellvibrionales</taxon>
        <taxon>Cellvibrionaceae</taxon>
        <taxon>Marinagarivorans</taxon>
    </lineage>
</organism>
<evidence type="ECO:0000256" key="1">
    <source>
        <dbReference type="SAM" id="SignalP"/>
    </source>
</evidence>